<evidence type="ECO:0000256" key="6">
    <source>
        <dbReference type="ARBA" id="ARBA00023136"/>
    </source>
</evidence>
<keyword evidence="6 7" id="KW-0472">Membrane</keyword>
<feature type="transmembrane region" description="Helical" evidence="7">
    <location>
        <begin position="222"/>
        <end position="239"/>
    </location>
</feature>
<dbReference type="RefSeq" id="WP_394838853.1">
    <property type="nucleotide sequence ID" value="NZ_CP089929.1"/>
</dbReference>
<name>A0ABZ2LEI6_9BACT</name>
<reference evidence="8" key="1">
    <citation type="submission" date="2021-12" db="EMBL/GenBank/DDBJ databases">
        <title>Discovery of the Pendulisporaceae a myxobacterial family with distinct sporulation behavior and unique specialized metabolism.</title>
        <authorList>
            <person name="Garcia R."/>
            <person name="Popoff A."/>
            <person name="Bader C.D."/>
            <person name="Loehr J."/>
            <person name="Walesch S."/>
            <person name="Walt C."/>
            <person name="Boldt J."/>
            <person name="Bunk B."/>
            <person name="Haeckl F.J.F.P.J."/>
            <person name="Gunesch A.P."/>
            <person name="Birkelbach J."/>
            <person name="Nuebel U."/>
            <person name="Pietschmann T."/>
            <person name="Bach T."/>
            <person name="Mueller R."/>
        </authorList>
    </citation>
    <scope>NUCLEOTIDE SEQUENCE</scope>
    <source>
        <strain evidence="8">MSr11367</strain>
    </source>
</reference>
<organism evidence="8 9">
    <name type="scientific">Pendulispora rubella</name>
    <dbReference type="NCBI Taxonomy" id="2741070"/>
    <lineage>
        <taxon>Bacteria</taxon>
        <taxon>Pseudomonadati</taxon>
        <taxon>Myxococcota</taxon>
        <taxon>Myxococcia</taxon>
        <taxon>Myxococcales</taxon>
        <taxon>Sorangiineae</taxon>
        <taxon>Pendulisporaceae</taxon>
        <taxon>Pendulispora</taxon>
    </lineage>
</organism>
<feature type="transmembrane region" description="Helical" evidence="7">
    <location>
        <begin position="150"/>
        <end position="168"/>
    </location>
</feature>
<evidence type="ECO:0000256" key="1">
    <source>
        <dbReference type="ARBA" id="ARBA00007150"/>
    </source>
</evidence>
<gene>
    <name evidence="8" type="ORF">LVJ94_18340</name>
</gene>
<feature type="transmembrane region" description="Helical" evidence="7">
    <location>
        <begin position="283"/>
        <end position="300"/>
    </location>
</feature>
<comment type="similarity">
    <text evidence="1">Belongs to the Lgt family.</text>
</comment>
<dbReference type="InterPro" id="IPR001640">
    <property type="entry name" value="Lgt"/>
</dbReference>
<keyword evidence="8" id="KW-0328">Glycosyltransferase</keyword>
<feature type="transmembrane region" description="Helical" evidence="7">
    <location>
        <begin position="246"/>
        <end position="263"/>
    </location>
</feature>
<evidence type="ECO:0000313" key="8">
    <source>
        <dbReference type="EMBL" id="WXB09182.1"/>
    </source>
</evidence>
<dbReference type="GO" id="GO:0016757">
    <property type="term" value="F:glycosyltransferase activity"/>
    <property type="evidence" value="ECO:0007669"/>
    <property type="project" value="UniProtKB-KW"/>
</dbReference>
<evidence type="ECO:0000256" key="3">
    <source>
        <dbReference type="ARBA" id="ARBA00022679"/>
    </source>
</evidence>
<evidence type="ECO:0000256" key="2">
    <source>
        <dbReference type="ARBA" id="ARBA00022475"/>
    </source>
</evidence>
<feature type="transmembrane region" description="Helical" evidence="7">
    <location>
        <begin position="100"/>
        <end position="122"/>
    </location>
</feature>
<sequence length="332" mass="37090">MLPYINVSDITIPIPIVNLTIPLHPFGLLVATGVLIGTALATRRARQRGLDLDKLNSFITWMLVAGFMGGHMLDEIFYHPTEIAKFENGHFEWVRPWSLLLLWEGLSSFGGFIGGLIGIMLWKYYELKPKLNVGPISIVWFTRRPEVQPVLPFCDLILSVFPVAWIFGRGGCSVVHDHPGARATADALFAVGYPFPDANLHPRVDEFIKFIHGAYPRYDLGLLEWLFTVVLALAFALTWRRKLPTGTYAVAAAFAYAPVRFAMDYLRISDERGADPRYGGLTPAQWSCIGLFLFGAWLLTRVRAMHANGVDPMDRVLAAPEQDAPLPEKQPA</sequence>
<evidence type="ECO:0000256" key="7">
    <source>
        <dbReference type="SAM" id="Phobius"/>
    </source>
</evidence>
<accession>A0ABZ2LEI6</accession>
<evidence type="ECO:0000256" key="4">
    <source>
        <dbReference type="ARBA" id="ARBA00022692"/>
    </source>
</evidence>
<keyword evidence="4 7" id="KW-0812">Transmembrane</keyword>
<feature type="transmembrane region" description="Helical" evidence="7">
    <location>
        <begin position="23"/>
        <end position="43"/>
    </location>
</feature>
<keyword evidence="9" id="KW-1185">Reference proteome</keyword>
<evidence type="ECO:0000313" key="9">
    <source>
        <dbReference type="Proteomes" id="UP001374803"/>
    </source>
</evidence>
<dbReference type="EC" id="2.4.99.-" evidence="8"/>
<dbReference type="EMBL" id="CP089983">
    <property type="protein sequence ID" value="WXB09182.1"/>
    <property type="molecule type" value="Genomic_DNA"/>
</dbReference>
<protein>
    <submittedName>
        <fullName evidence="8">Prolipoprotein diacylglyceryl transferase</fullName>
        <ecNumber evidence="8">2.4.99.-</ecNumber>
    </submittedName>
</protein>
<dbReference type="Pfam" id="PF01790">
    <property type="entry name" value="LGT"/>
    <property type="match status" value="2"/>
</dbReference>
<keyword evidence="3 8" id="KW-0808">Transferase</keyword>
<dbReference type="PANTHER" id="PTHR30589:SF0">
    <property type="entry name" value="PHOSPHATIDYLGLYCEROL--PROLIPOPROTEIN DIACYLGLYCERYL TRANSFERASE"/>
    <property type="match status" value="1"/>
</dbReference>
<keyword evidence="5 7" id="KW-1133">Transmembrane helix</keyword>
<dbReference type="PANTHER" id="PTHR30589">
    <property type="entry name" value="PROLIPOPROTEIN DIACYLGLYCERYL TRANSFERASE"/>
    <property type="match status" value="1"/>
</dbReference>
<dbReference type="Proteomes" id="UP001374803">
    <property type="component" value="Chromosome"/>
</dbReference>
<keyword evidence="2" id="KW-1003">Cell membrane</keyword>
<proteinExistence type="inferred from homology"/>
<evidence type="ECO:0000256" key="5">
    <source>
        <dbReference type="ARBA" id="ARBA00022989"/>
    </source>
</evidence>
<feature type="transmembrane region" description="Helical" evidence="7">
    <location>
        <begin position="55"/>
        <end position="73"/>
    </location>
</feature>